<dbReference type="STRING" id="1515439.SAMN06265784_10684"/>
<dbReference type="Proteomes" id="UP000193228">
    <property type="component" value="Unassembled WGS sequence"/>
</dbReference>
<protein>
    <recommendedName>
        <fullName evidence="2">phospholipase C</fullName>
        <ecNumber evidence="2">3.1.4.3</ecNumber>
    </recommendedName>
</protein>
<keyword evidence="6" id="KW-1185">Reference proteome</keyword>
<dbReference type="Pfam" id="PF04185">
    <property type="entry name" value="Phosphoesterase"/>
    <property type="match status" value="1"/>
</dbReference>
<gene>
    <name evidence="5" type="ORF">SAMN06265784_10684</name>
</gene>
<comment type="similarity">
    <text evidence="1">Belongs to the bacterial phospholipase C family.</text>
</comment>
<dbReference type="AlphaFoldDB" id="A0A1X7LIT5"/>
<keyword evidence="3" id="KW-0378">Hydrolase</keyword>
<name>A0A1X7LIT5_9BURK</name>
<dbReference type="InterPro" id="IPR007312">
    <property type="entry name" value="Phosphoesterase"/>
</dbReference>
<dbReference type="OrthoDB" id="980947at2"/>
<dbReference type="InterPro" id="IPR006311">
    <property type="entry name" value="TAT_signal"/>
</dbReference>
<accession>A0A1X7LIT5</accession>
<feature type="domain" description="Bacterial phospholipase C C-terminal" evidence="4">
    <location>
        <begin position="520"/>
        <end position="608"/>
    </location>
</feature>
<dbReference type="PANTHER" id="PTHR31956:SF1">
    <property type="entry name" value="NON-SPECIFIC PHOSPHOLIPASE C1"/>
    <property type="match status" value="1"/>
</dbReference>
<dbReference type="NCBIfam" id="TIGR03396">
    <property type="entry name" value="PC_PLC"/>
    <property type="match status" value="1"/>
</dbReference>
<dbReference type="GO" id="GO:0034480">
    <property type="term" value="F:phosphatidylcholine phospholipase C activity"/>
    <property type="evidence" value="ECO:0007669"/>
    <property type="project" value="UniProtKB-EC"/>
</dbReference>
<reference evidence="6" key="1">
    <citation type="submission" date="2017-04" db="EMBL/GenBank/DDBJ databases">
        <authorList>
            <person name="Varghese N."/>
            <person name="Submissions S."/>
        </authorList>
    </citation>
    <scope>NUCLEOTIDE SEQUENCE [LARGE SCALE GENOMIC DNA]</scope>
    <source>
        <strain evidence="6">LMG 29540</strain>
    </source>
</reference>
<evidence type="ECO:0000313" key="6">
    <source>
        <dbReference type="Proteomes" id="UP000193228"/>
    </source>
</evidence>
<dbReference type="RefSeq" id="WP_085485930.1">
    <property type="nucleotide sequence ID" value="NZ_FXAT01000006.1"/>
</dbReference>
<evidence type="ECO:0000256" key="2">
    <source>
        <dbReference type="ARBA" id="ARBA00012018"/>
    </source>
</evidence>
<dbReference type="PANTHER" id="PTHR31956">
    <property type="entry name" value="NON-SPECIFIC PHOSPHOLIPASE C4-RELATED"/>
    <property type="match status" value="1"/>
</dbReference>
<dbReference type="CDD" id="cd16014">
    <property type="entry name" value="PLC"/>
    <property type="match status" value="1"/>
</dbReference>
<dbReference type="Gene3D" id="3.40.720.10">
    <property type="entry name" value="Alkaline Phosphatase, subunit A"/>
    <property type="match status" value="2"/>
</dbReference>
<dbReference type="InterPro" id="IPR017850">
    <property type="entry name" value="Alkaline_phosphatase_core_sf"/>
</dbReference>
<evidence type="ECO:0000313" key="5">
    <source>
        <dbReference type="EMBL" id="SMG53099.1"/>
    </source>
</evidence>
<dbReference type="InterPro" id="IPR017767">
    <property type="entry name" value="PC-PLC"/>
</dbReference>
<feature type="domain" description="Bacterial phospholipase C C-terminal" evidence="4">
    <location>
        <begin position="620"/>
        <end position="705"/>
    </location>
</feature>
<evidence type="ECO:0000259" key="4">
    <source>
        <dbReference type="Pfam" id="PF05506"/>
    </source>
</evidence>
<evidence type="ECO:0000256" key="1">
    <source>
        <dbReference type="ARBA" id="ARBA00009717"/>
    </source>
</evidence>
<dbReference type="EMBL" id="FXAT01000006">
    <property type="protein sequence ID" value="SMG53099.1"/>
    <property type="molecule type" value="Genomic_DNA"/>
</dbReference>
<dbReference type="EC" id="3.1.4.3" evidence="2"/>
<proteinExistence type="inferred from homology"/>
<organism evidence="5 6">
    <name type="scientific">Paraburkholderia susongensis</name>
    <dbReference type="NCBI Taxonomy" id="1515439"/>
    <lineage>
        <taxon>Bacteria</taxon>
        <taxon>Pseudomonadati</taxon>
        <taxon>Pseudomonadota</taxon>
        <taxon>Betaproteobacteria</taxon>
        <taxon>Burkholderiales</taxon>
        <taxon>Burkholderiaceae</taxon>
        <taxon>Paraburkholderia</taxon>
    </lineage>
</organism>
<dbReference type="PROSITE" id="PS51318">
    <property type="entry name" value="TAT"/>
    <property type="match status" value="1"/>
</dbReference>
<dbReference type="GO" id="GO:0016042">
    <property type="term" value="P:lipid catabolic process"/>
    <property type="evidence" value="ECO:0007669"/>
    <property type="project" value="InterPro"/>
</dbReference>
<dbReference type="Pfam" id="PF05506">
    <property type="entry name" value="PLipase_C_C"/>
    <property type="match status" value="2"/>
</dbReference>
<dbReference type="InterPro" id="IPR008475">
    <property type="entry name" value="PLipase_C_C"/>
</dbReference>
<sequence length="721" mass="79017">MSTKNRRDFLRVAAQSAGAMAAYAGFPPAIRKALAMPAARRTGTIQDVEHVVIFMQENRSFDHYFGGLRGVRGFGDPRPHLLPSGAPVWQQPPASVQTSQYQSRGLSPSAPYVLPFYLDPKQTTEFQPGTNHGWSTGHLAWNDGQWDQWVNQKQDVLTMGYLKRADVMYHYALADAFTVCDAYHCSVHADTAPNRIYLWTGTIDSRNIYGSPPNGPGIGERDNVNGYTWTTYAERLENANISWKVYQGGTGIPGDPTDNYTDNSLMFFKKFQVQEGASGPLVDKGASNHTLAELKADVQANQLPQVSWIVAPYKYSEHPSASPTDGAFYINMVLEALTSNPDVWAKTVFILNYDENDGLFDHVVPPVPPLTSGLNGEGMMSSSLLSNIGDEYLDLGKYPQEMGPLIPGADPGGIQPIGLGPRVPLIVISPWSKGGWVCSETFDHTSVLRFLEARFGVQEPNISAWRRSVCGDLTSAFDFSGKPDTSTASFTVPQHIQTAGQAYQVPAQQTMPTQEPGTRPARALPYEVFVHSRVSGRDGNLWLDFSNTGAAGAAFYVYDRLNPANPPRRYTVASRDQLADYWSTSAAQGAYHLAVYGPNGSLYEFQGNVQVAADGRHANPDARIGYDVFNRHVYLELRNTGTAACSVTVDNAYSRANAHQYTVRAGQTVQDHWELSSSHGWFDLSIAATTQGGASDKVLRRFAGHVETGRPSQSDPGPVKR</sequence>
<evidence type="ECO:0000256" key="3">
    <source>
        <dbReference type="ARBA" id="ARBA00022801"/>
    </source>
</evidence>